<dbReference type="GeneID" id="70293439"/>
<evidence type="ECO:0000313" key="2">
    <source>
        <dbReference type="EMBL" id="KAG9249915.1"/>
    </source>
</evidence>
<accession>A0A9P8CKG7</accession>
<evidence type="ECO:0000313" key="3">
    <source>
        <dbReference type="Proteomes" id="UP000887229"/>
    </source>
</evidence>
<reference evidence="2" key="1">
    <citation type="journal article" date="2021" name="IMA Fungus">
        <title>Genomic characterization of three marine fungi, including Emericellopsis atlantica sp. nov. with signatures of a generalist lifestyle and marine biomass degradation.</title>
        <authorList>
            <person name="Hagestad O.C."/>
            <person name="Hou L."/>
            <person name="Andersen J.H."/>
            <person name="Hansen E.H."/>
            <person name="Altermark B."/>
            <person name="Li C."/>
            <person name="Kuhnert E."/>
            <person name="Cox R.J."/>
            <person name="Crous P.W."/>
            <person name="Spatafora J.W."/>
            <person name="Lail K."/>
            <person name="Amirebrahimi M."/>
            <person name="Lipzen A."/>
            <person name="Pangilinan J."/>
            <person name="Andreopoulos W."/>
            <person name="Hayes R.D."/>
            <person name="Ng V."/>
            <person name="Grigoriev I.V."/>
            <person name="Jackson S.A."/>
            <person name="Sutton T.D.S."/>
            <person name="Dobson A.D.W."/>
            <person name="Rama T."/>
        </authorList>
    </citation>
    <scope>NUCLEOTIDE SEQUENCE</scope>
    <source>
        <strain evidence="2">TS7</strain>
    </source>
</reference>
<feature type="region of interest" description="Disordered" evidence="1">
    <location>
        <begin position="53"/>
        <end position="76"/>
    </location>
</feature>
<dbReference type="AlphaFoldDB" id="A0A9P8CKG7"/>
<evidence type="ECO:0000256" key="1">
    <source>
        <dbReference type="SAM" id="MobiDB-lite"/>
    </source>
</evidence>
<proteinExistence type="predicted"/>
<gene>
    <name evidence="2" type="ORF">F5Z01DRAFT_640713</name>
</gene>
<feature type="compositionally biased region" description="Polar residues" evidence="1">
    <location>
        <begin position="58"/>
        <end position="76"/>
    </location>
</feature>
<protein>
    <submittedName>
        <fullName evidence="2">Uncharacterized protein</fullName>
    </submittedName>
</protein>
<keyword evidence="3" id="KW-1185">Reference proteome</keyword>
<dbReference type="Proteomes" id="UP000887229">
    <property type="component" value="Unassembled WGS sequence"/>
</dbReference>
<dbReference type="OrthoDB" id="3993201at2759"/>
<sequence>MSRVTAPAKHLARALNGTATARAVSTSTLEHSTNAGATISPKYAELLRNRLSEHTDSSRGITTTHRPTPQPSLANRTKPLMQTFSSSAITRTPSAHVDAAVLPSFEFLNEAPAPSKPTVPILPDNYSLASAEATDASFEEPRVTILAVNPDKVLSANPFGEMHRADVRFVHDGVSPQGEEQAGGMLRDLWKGMVDEVISATSAAQPKRAA</sequence>
<organism evidence="2 3">
    <name type="scientific">Emericellopsis atlantica</name>
    <dbReference type="NCBI Taxonomy" id="2614577"/>
    <lineage>
        <taxon>Eukaryota</taxon>
        <taxon>Fungi</taxon>
        <taxon>Dikarya</taxon>
        <taxon>Ascomycota</taxon>
        <taxon>Pezizomycotina</taxon>
        <taxon>Sordariomycetes</taxon>
        <taxon>Hypocreomycetidae</taxon>
        <taxon>Hypocreales</taxon>
        <taxon>Bionectriaceae</taxon>
        <taxon>Emericellopsis</taxon>
    </lineage>
</organism>
<comment type="caution">
    <text evidence="2">The sequence shown here is derived from an EMBL/GenBank/DDBJ whole genome shotgun (WGS) entry which is preliminary data.</text>
</comment>
<dbReference type="RefSeq" id="XP_046113839.1">
    <property type="nucleotide sequence ID" value="XM_046262536.1"/>
</dbReference>
<dbReference type="EMBL" id="MU251287">
    <property type="protein sequence ID" value="KAG9249915.1"/>
    <property type="molecule type" value="Genomic_DNA"/>
</dbReference>
<name>A0A9P8CKG7_9HYPO</name>